<keyword evidence="3" id="KW-1185">Reference proteome</keyword>
<name>A0A087U0P2_STEMI</name>
<feature type="chain" id="PRO_5001830072" evidence="1">
    <location>
        <begin position="29"/>
        <end position="162"/>
    </location>
</feature>
<dbReference type="OrthoDB" id="10340960at2759"/>
<feature type="non-terminal residue" evidence="2">
    <location>
        <position position="162"/>
    </location>
</feature>
<dbReference type="OMA" id="TINTAFC"/>
<sequence length="162" mass="19334">MKMMKLTMVNKLSSFLLCSLVYTMVSESLDDGFGDMSEDEVSRCYYDIICRLGVESHDEAFKCYLHAPHEELIRVSEWYKEFDPPVIYRSEDMNERLWQLCETDKETQDRYFQFFVQRFVDLMSEYCSNPLKQSLCHAWSQVTDCTQDLVREYNAKQMCEQP</sequence>
<evidence type="ECO:0000313" key="3">
    <source>
        <dbReference type="Proteomes" id="UP000054359"/>
    </source>
</evidence>
<organism evidence="2 3">
    <name type="scientific">Stegodyphus mimosarum</name>
    <name type="common">African social velvet spider</name>
    <dbReference type="NCBI Taxonomy" id="407821"/>
    <lineage>
        <taxon>Eukaryota</taxon>
        <taxon>Metazoa</taxon>
        <taxon>Ecdysozoa</taxon>
        <taxon>Arthropoda</taxon>
        <taxon>Chelicerata</taxon>
        <taxon>Arachnida</taxon>
        <taxon>Araneae</taxon>
        <taxon>Araneomorphae</taxon>
        <taxon>Entelegynae</taxon>
        <taxon>Eresoidea</taxon>
        <taxon>Eresidae</taxon>
        <taxon>Stegodyphus</taxon>
    </lineage>
</organism>
<dbReference type="Proteomes" id="UP000054359">
    <property type="component" value="Unassembled WGS sequence"/>
</dbReference>
<feature type="signal peptide" evidence="1">
    <location>
        <begin position="1"/>
        <end position="28"/>
    </location>
</feature>
<protein>
    <submittedName>
        <fullName evidence="2">Uncharacterized protein</fullName>
    </submittedName>
</protein>
<dbReference type="AlphaFoldDB" id="A0A087U0P2"/>
<proteinExistence type="predicted"/>
<evidence type="ECO:0000313" key="2">
    <source>
        <dbReference type="EMBL" id="KFM70931.1"/>
    </source>
</evidence>
<accession>A0A087U0P2</accession>
<dbReference type="EMBL" id="KK117603">
    <property type="protein sequence ID" value="KFM70931.1"/>
    <property type="molecule type" value="Genomic_DNA"/>
</dbReference>
<gene>
    <name evidence="2" type="ORF">X975_16780</name>
</gene>
<evidence type="ECO:0000256" key="1">
    <source>
        <dbReference type="SAM" id="SignalP"/>
    </source>
</evidence>
<reference evidence="2 3" key="1">
    <citation type="submission" date="2013-11" db="EMBL/GenBank/DDBJ databases">
        <title>Genome sequencing of Stegodyphus mimosarum.</title>
        <authorList>
            <person name="Bechsgaard J."/>
        </authorList>
    </citation>
    <scope>NUCLEOTIDE SEQUENCE [LARGE SCALE GENOMIC DNA]</scope>
</reference>
<keyword evidence="1" id="KW-0732">Signal</keyword>